<dbReference type="AlphaFoldDB" id="A0AAE1DDC3"/>
<sequence length="117" mass="12999">MGVNPQFCGDNGSRAWESAENSESTVPGTQFHEFLFLVCCDAATIEEICTVRPHLILTHHQREASETTWSLKHLANVSPLKASLNGWEGKFNEINTYCSAGHSVDRLCCDLLARLFS</sequence>
<dbReference type="EMBL" id="JAWDGP010004277">
    <property type="protein sequence ID" value="KAK3765780.1"/>
    <property type="molecule type" value="Genomic_DNA"/>
</dbReference>
<comment type="caution">
    <text evidence="2">The sequence shown here is derived from an EMBL/GenBank/DDBJ whole genome shotgun (WGS) entry which is preliminary data.</text>
</comment>
<keyword evidence="3" id="KW-1185">Reference proteome</keyword>
<protein>
    <submittedName>
        <fullName evidence="2">Uncharacterized protein</fullName>
    </submittedName>
</protein>
<proteinExistence type="predicted"/>
<reference evidence="2" key="1">
    <citation type="journal article" date="2023" name="G3 (Bethesda)">
        <title>A reference genome for the long-term kleptoplast-retaining sea slug Elysia crispata morphotype clarki.</title>
        <authorList>
            <person name="Eastman K.E."/>
            <person name="Pendleton A.L."/>
            <person name="Shaikh M.A."/>
            <person name="Suttiyut T."/>
            <person name="Ogas R."/>
            <person name="Tomko P."/>
            <person name="Gavelis G."/>
            <person name="Widhalm J.R."/>
            <person name="Wisecaver J.H."/>
        </authorList>
    </citation>
    <scope>NUCLEOTIDE SEQUENCE</scope>
    <source>
        <strain evidence="2">ECLA1</strain>
    </source>
</reference>
<name>A0AAE1DDC3_9GAST</name>
<feature type="region of interest" description="Disordered" evidence="1">
    <location>
        <begin position="1"/>
        <end position="21"/>
    </location>
</feature>
<gene>
    <name evidence="2" type="ORF">RRG08_026251</name>
</gene>
<evidence type="ECO:0000313" key="2">
    <source>
        <dbReference type="EMBL" id="KAK3765780.1"/>
    </source>
</evidence>
<dbReference type="Proteomes" id="UP001283361">
    <property type="component" value="Unassembled WGS sequence"/>
</dbReference>
<evidence type="ECO:0000256" key="1">
    <source>
        <dbReference type="SAM" id="MobiDB-lite"/>
    </source>
</evidence>
<organism evidence="2 3">
    <name type="scientific">Elysia crispata</name>
    <name type="common">lettuce slug</name>
    <dbReference type="NCBI Taxonomy" id="231223"/>
    <lineage>
        <taxon>Eukaryota</taxon>
        <taxon>Metazoa</taxon>
        <taxon>Spiralia</taxon>
        <taxon>Lophotrochozoa</taxon>
        <taxon>Mollusca</taxon>
        <taxon>Gastropoda</taxon>
        <taxon>Heterobranchia</taxon>
        <taxon>Euthyneura</taxon>
        <taxon>Panpulmonata</taxon>
        <taxon>Sacoglossa</taxon>
        <taxon>Placobranchoidea</taxon>
        <taxon>Plakobranchidae</taxon>
        <taxon>Elysia</taxon>
    </lineage>
</organism>
<accession>A0AAE1DDC3</accession>
<evidence type="ECO:0000313" key="3">
    <source>
        <dbReference type="Proteomes" id="UP001283361"/>
    </source>
</evidence>